<evidence type="ECO:0000313" key="1">
    <source>
        <dbReference type="EMBL" id="PNH21619.1"/>
    </source>
</evidence>
<gene>
    <name evidence="1" type="ORF">CAL30_05170</name>
</gene>
<reference evidence="1 2" key="1">
    <citation type="submission" date="2017-05" db="EMBL/GenBank/DDBJ databases">
        <authorList>
            <person name="Song R."/>
            <person name="Chenine A.L."/>
            <person name="Ruprecht R.M."/>
        </authorList>
    </citation>
    <scope>NUCLEOTIDE SEQUENCE [LARGE SCALE GENOMIC DNA]</scope>
    <source>
        <strain evidence="1 2">KA00229</strain>
    </source>
</reference>
<dbReference type="Pfam" id="PF10991">
    <property type="entry name" value="Enc34_ssDNA-bd"/>
    <property type="match status" value="1"/>
</dbReference>
<protein>
    <submittedName>
        <fullName evidence="1">Uncharacterized protein</fullName>
    </submittedName>
</protein>
<evidence type="ECO:0000313" key="2">
    <source>
        <dbReference type="Proteomes" id="UP000242958"/>
    </source>
</evidence>
<organism evidence="1 2">
    <name type="scientific">Megasphaera hutchinsoni</name>
    <dbReference type="NCBI Taxonomy" id="1588748"/>
    <lineage>
        <taxon>Bacteria</taxon>
        <taxon>Bacillati</taxon>
        <taxon>Bacillota</taxon>
        <taxon>Negativicutes</taxon>
        <taxon>Veillonellales</taxon>
        <taxon>Veillonellaceae</taxon>
        <taxon>Megasphaera</taxon>
    </lineage>
</organism>
<name>A0A2J8BA20_9FIRM</name>
<accession>A0A2J8BA20</accession>
<proteinExistence type="predicted"/>
<dbReference type="InterPro" id="IPR022595">
    <property type="entry name" value="Enc34_ssDNA-bd"/>
</dbReference>
<dbReference type="Proteomes" id="UP000242958">
    <property type="component" value="Unassembled WGS sequence"/>
</dbReference>
<dbReference type="InterPro" id="IPR012340">
    <property type="entry name" value="NA-bd_OB-fold"/>
</dbReference>
<dbReference type="EMBL" id="NFMF01000007">
    <property type="protein sequence ID" value="PNH21619.1"/>
    <property type="molecule type" value="Genomic_DNA"/>
</dbReference>
<sequence>MDKSIDTVIKESVGKFGGKQSKKADIKLSFRDGDRECDDEVYKGYGFLNANSTKPS</sequence>
<dbReference type="Gene3D" id="2.40.50.140">
    <property type="entry name" value="Nucleic acid-binding proteins"/>
    <property type="match status" value="1"/>
</dbReference>
<dbReference type="AlphaFoldDB" id="A0A2J8BA20"/>
<comment type="caution">
    <text evidence="1">The sequence shown here is derived from an EMBL/GenBank/DDBJ whole genome shotgun (WGS) entry which is preliminary data.</text>
</comment>